<keyword evidence="1" id="KW-0175">Coiled coil</keyword>
<protein>
    <submittedName>
        <fullName evidence="3">DUF2799 domain-containing protein</fullName>
    </submittedName>
</protein>
<feature type="chain" id="PRO_5045421253" evidence="2">
    <location>
        <begin position="19"/>
        <end position="462"/>
    </location>
</feature>
<proteinExistence type="predicted"/>
<feature type="coiled-coil region" evidence="1">
    <location>
        <begin position="433"/>
        <end position="460"/>
    </location>
</feature>
<dbReference type="Pfam" id="PF10973">
    <property type="entry name" value="DUF2799"/>
    <property type="match status" value="1"/>
</dbReference>
<evidence type="ECO:0000256" key="1">
    <source>
        <dbReference type="SAM" id="Coils"/>
    </source>
</evidence>
<dbReference type="PROSITE" id="PS51257">
    <property type="entry name" value="PROKAR_LIPOPROTEIN"/>
    <property type="match status" value="1"/>
</dbReference>
<dbReference type="Proteomes" id="UP000666369">
    <property type="component" value="Unassembled WGS sequence"/>
</dbReference>
<comment type="caution">
    <text evidence="3">The sequence shown here is derived from an EMBL/GenBank/DDBJ whole genome shotgun (WGS) entry which is preliminary data.</text>
</comment>
<dbReference type="InterPro" id="IPR021242">
    <property type="entry name" value="DUF2799"/>
</dbReference>
<evidence type="ECO:0000256" key="2">
    <source>
        <dbReference type="SAM" id="SignalP"/>
    </source>
</evidence>
<reference evidence="4" key="1">
    <citation type="submission" date="2023-07" db="EMBL/GenBank/DDBJ databases">
        <title>Duganella aceri sp. nov., isolated from tree sap.</title>
        <authorList>
            <person name="Kim I.S."/>
        </authorList>
    </citation>
    <scope>NUCLEOTIDE SEQUENCE [LARGE SCALE GENOMIC DNA]</scope>
    <source>
        <strain evidence="4">SAP-35</strain>
    </source>
</reference>
<evidence type="ECO:0000313" key="4">
    <source>
        <dbReference type="Proteomes" id="UP000666369"/>
    </source>
</evidence>
<feature type="signal peptide" evidence="2">
    <location>
        <begin position="1"/>
        <end position="18"/>
    </location>
</feature>
<name>A0ABX0FR72_9BURK</name>
<evidence type="ECO:0000313" key="3">
    <source>
        <dbReference type="EMBL" id="NGZ87014.1"/>
    </source>
</evidence>
<keyword evidence="4" id="KW-1185">Reference proteome</keyword>
<sequence length="462" mass="52660">MKTAVRLLPLILASALLAGCQSTMQRIADCKVGDWNAIGHKDGLLGEPPSYADRKDFCDDHADARTPAASDSSARYLAGWAQGNWDAWHALGSIDGRQGQQAQYDKHAATEEVRKHKTPLNRPAYDAGWAFGNSEYWKDIGNRDGIAGLPLTQKEASRGKAAAIPLRFDDEAYSNGWHAGNRTFWSDAGYTDARNGTPDSEFRNRAAAARDAGVQVQEEAYRAAWNGEIVNYWRNLGTQDAVSGKDFAMRNKEARQKGLKVYEQDYRQAWETRLADYWRQAGADDGFGKPFLLEDRIANAGRNGVFTIAATRDLYTAAWQEQNARYCVPENAFEMGRANSGIAVDVCRAELRNQLKHAYVSGQDYEITALKYRQAVSDVNELFDRVRDGRNRLGRLEREIRANLDAKDRAVNEETKKQDRRREQDRRELIDYIQRLERQLDDARRWADRHEQQMQRLRREIY</sequence>
<accession>A0ABX0FR72</accession>
<keyword evidence="2" id="KW-0732">Signal</keyword>
<dbReference type="EMBL" id="JAADJT010000011">
    <property type="protein sequence ID" value="NGZ87014.1"/>
    <property type="molecule type" value="Genomic_DNA"/>
</dbReference>
<dbReference type="RefSeq" id="WP_166106873.1">
    <property type="nucleotide sequence ID" value="NZ_JAADJT010000011.1"/>
</dbReference>
<gene>
    <name evidence="3" type="ORF">GW587_22470</name>
</gene>
<organism evidence="3 4">
    <name type="scientific">Duganella aceris</name>
    <dbReference type="NCBI Taxonomy" id="2703883"/>
    <lineage>
        <taxon>Bacteria</taxon>
        <taxon>Pseudomonadati</taxon>
        <taxon>Pseudomonadota</taxon>
        <taxon>Betaproteobacteria</taxon>
        <taxon>Burkholderiales</taxon>
        <taxon>Oxalobacteraceae</taxon>
        <taxon>Telluria group</taxon>
        <taxon>Duganella</taxon>
    </lineage>
</organism>